<name>C7NY71_HALMD</name>
<dbReference type="Pfam" id="PF25207">
    <property type="entry name" value="DUF7837"/>
    <property type="match status" value="1"/>
</dbReference>
<dbReference type="eggNOG" id="arCOG04494">
    <property type="taxonomic scope" value="Archaea"/>
</dbReference>
<dbReference type="RefSeq" id="WP_015763373.1">
    <property type="nucleotide sequence ID" value="NC_013202.1"/>
</dbReference>
<reference evidence="2 3" key="1">
    <citation type="journal article" date="2009" name="Stand. Genomic Sci.">
        <title>Complete genome sequence of Halomicrobium mukohataei type strain (arg-2).</title>
        <authorList>
            <person name="Tindall B.J."/>
            <person name="Schneider S."/>
            <person name="Lapidus A."/>
            <person name="Copeland A."/>
            <person name="Glavina Del Rio T."/>
            <person name="Nolan M."/>
            <person name="Lucas S."/>
            <person name="Chen F."/>
            <person name="Tice H."/>
            <person name="Cheng J.F."/>
            <person name="Saunders E."/>
            <person name="Bruce D."/>
            <person name="Goodwin L."/>
            <person name="Pitluck S."/>
            <person name="Mikhailova N."/>
            <person name="Pati A."/>
            <person name="Ivanova N."/>
            <person name="Mavrommatis K."/>
            <person name="Chen A."/>
            <person name="Palaniappan K."/>
            <person name="Chain P."/>
            <person name="Land M."/>
            <person name="Hauser L."/>
            <person name="Chang Y.J."/>
            <person name="Jeffries C.D."/>
            <person name="Brettin T."/>
            <person name="Han C."/>
            <person name="Rohde M."/>
            <person name="Goker M."/>
            <person name="Bristow J."/>
            <person name="Eisen J.A."/>
            <person name="Markowitz V."/>
            <person name="Hugenholtz P."/>
            <person name="Klenk H.P."/>
            <person name="Kyrpides N.C."/>
            <person name="Detter J.C."/>
        </authorList>
    </citation>
    <scope>NUCLEOTIDE SEQUENCE [LARGE SCALE GENOMIC DNA]</scope>
    <source>
        <strain evidence="3">ATCC 700874 / DSM 12286 / JCM 9738 / NCIMB 13541</strain>
    </source>
</reference>
<keyword evidence="3" id="KW-1185">Reference proteome</keyword>
<gene>
    <name evidence="2" type="ordered locus">Hmuk_2421</name>
</gene>
<dbReference type="HOGENOM" id="CLU_206264_0_0_2"/>
<proteinExistence type="predicted"/>
<feature type="domain" description="DUF7837" evidence="1">
    <location>
        <begin position="7"/>
        <end position="50"/>
    </location>
</feature>
<evidence type="ECO:0000259" key="1">
    <source>
        <dbReference type="Pfam" id="PF25207"/>
    </source>
</evidence>
<evidence type="ECO:0000313" key="3">
    <source>
        <dbReference type="Proteomes" id="UP000001746"/>
    </source>
</evidence>
<protein>
    <recommendedName>
        <fullName evidence="1">DUF7837 domain-containing protein</fullName>
    </recommendedName>
</protein>
<evidence type="ECO:0000313" key="2">
    <source>
        <dbReference type="EMBL" id="ACV48531.1"/>
    </source>
</evidence>
<accession>C7NY71</accession>
<dbReference type="Proteomes" id="UP000001746">
    <property type="component" value="Chromosome"/>
</dbReference>
<sequence length="51" mass="5550">MSAVSSDHTLGRCPDCETEIPLGLVIIEYETDAGRESYAECPGCREVVHPI</sequence>
<organism evidence="2 3">
    <name type="scientific">Halomicrobium mukohataei (strain ATCC 700874 / DSM 12286 / JCM 9738 / NCIMB 13541)</name>
    <name type="common">Haloarcula mukohataei</name>
    <dbReference type="NCBI Taxonomy" id="485914"/>
    <lineage>
        <taxon>Archaea</taxon>
        <taxon>Methanobacteriati</taxon>
        <taxon>Methanobacteriota</taxon>
        <taxon>Stenosarchaea group</taxon>
        <taxon>Halobacteria</taxon>
        <taxon>Halobacteriales</taxon>
        <taxon>Haloarculaceae</taxon>
        <taxon>Halomicrobium</taxon>
    </lineage>
</organism>
<dbReference type="InterPro" id="IPR057159">
    <property type="entry name" value="DUF7837"/>
</dbReference>
<dbReference type="EMBL" id="CP001688">
    <property type="protein sequence ID" value="ACV48531.1"/>
    <property type="molecule type" value="Genomic_DNA"/>
</dbReference>
<dbReference type="KEGG" id="hmu:Hmuk_2421"/>
<dbReference type="STRING" id="485914.Hmuk_2421"/>
<dbReference type="GeneID" id="59369224"/>
<dbReference type="AlphaFoldDB" id="C7NY71"/>
<dbReference type="OrthoDB" id="216193at2157"/>